<dbReference type="Pfam" id="PF12079">
    <property type="entry name" value="DUF3558"/>
    <property type="match status" value="1"/>
</dbReference>
<dbReference type="InterPro" id="IPR024520">
    <property type="entry name" value="DUF3558"/>
</dbReference>
<evidence type="ECO:0000313" key="1">
    <source>
        <dbReference type="EMBL" id="NKQ55413.1"/>
    </source>
</evidence>
<sequence length="179" mass="18438">MATVAAGAALPQGGAPNVANPLDPAPLLKDMCAAPSQAQIETLGGPVKTVRPNNGMVATTGPNDGCAFIFTNGLGGIVGGPGRSVKYGLSEFYRGNAADVSQGRPPSLRKLPAVDGYPTIQSTFGYEGPGACITATGLSNTQVYFVKTQLGTLNPYYNQPCDAAAKMTDFAIQYLKAHQ</sequence>
<dbReference type="RefSeq" id="WP_168518308.1">
    <property type="nucleotide sequence ID" value="NZ_JAAXLS010000014.1"/>
</dbReference>
<comment type="caution">
    <text evidence="1">The sequence shown here is derived from an EMBL/GenBank/DDBJ whole genome shotgun (WGS) entry which is preliminary data.</text>
</comment>
<proteinExistence type="predicted"/>
<dbReference type="Proteomes" id="UP000715441">
    <property type="component" value="Unassembled WGS sequence"/>
</dbReference>
<protein>
    <submittedName>
        <fullName evidence="1">DUF3558 family protein</fullName>
    </submittedName>
</protein>
<organism evidence="1 2">
    <name type="scientific">Amycolatopsis acididurans</name>
    <dbReference type="NCBI Taxonomy" id="2724524"/>
    <lineage>
        <taxon>Bacteria</taxon>
        <taxon>Bacillati</taxon>
        <taxon>Actinomycetota</taxon>
        <taxon>Actinomycetes</taxon>
        <taxon>Pseudonocardiales</taxon>
        <taxon>Pseudonocardiaceae</taxon>
        <taxon>Amycolatopsis</taxon>
    </lineage>
</organism>
<accession>A0ABX1J6G8</accession>
<dbReference type="EMBL" id="JAAXLS010000014">
    <property type="protein sequence ID" value="NKQ55413.1"/>
    <property type="molecule type" value="Genomic_DNA"/>
</dbReference>
<keyword evidence="2" id="KW-1185">Reference proteome</keyword>
<name>A0ABX1J6G8_9PSEU</name>
<gene>
    <name evidence="1" type="ORF">HFP15_21245</name>
</gene>
<evidence type="ECO:0000313" key="2">
    <source>
        <dbReference type="Proteomes" id="UP000715441"/>
    </source>
</evidence>
<reference evidence="1 2" key="1">
    <citation type="submission" date="2020-04" db="EMBL/GenBank/DDBJ databases">
        <title>Novel species.</title>
        <authorList>
            <person name="Teo W.F.A."/>
            <person name="Lipun K."/>
            <person name="Srisuk N."/>
            <person name="Duangmal K."/>
        </authorList>
    </citation>
    <scope>NUCLEOTIDE SEQUENCE [LARGE SCALE GENOMIC DNA]</scope>
    <source>
        <strain evidence="1 2">K13G38</strain>
    </source>
</reference>